<dbReference type="InterPro" id="IPR033479">
    <property type="entry name" value="dCache_1"/>
</dbReference>
<dbReference type="EMBL" id="CAADIE010000022">
    <property type="protein sequence ID" value="VFR44249.1"/>
    <property type="molecule type" value="Genomic_DNA"/>
</dbReference>
<dbReference type="Pfam" id="PF02743">
    <property type="entry name" value="dCache_1"/>
    <property type="match status" value="1"/>
</dbReference>
<dbReference type="SUPFAM" id="SSF103190">
    <property type="entry name" value="Sensory domain-like"/>
    <property type="match status" value="1"/>
</dbReference>
<dbReference type="Gene3D" id="3.30.450.20">
    <property type="entry name" value="PAS domain"/>
    <property type="match status" value="1"/>
</dbReference>
<dbReference type="GO" id="GO:0043709">
    <property type="term" value="P:cell adhesion involved in single-species biofilm formation"/>
    <property type="evidence" value="ECO:0007669"/>
    <property type="project" value="TreeGrafter"/>
</dbReference>
<dbReference type="InterPro" id="IPR029787">
    <property type="entry name" value="Nucleotide_cyclase"/>
</dbReference>
<dbReference type="PANTHER" id="PTHR45138">
    <property type="entry name" value="REGULATORY COMPONENTS OF SENSORY TRANSDUCTION SYSTEM"/>
    <property type="match status" value="1"/>
</dbReference>
<dbReference type="InterPro" id="IPR043128">
    <property type="entry name" value="Rev_trsase/Diguanyl_cyclase"/>
</dbReference>
<evidence type="ECO:0000256" key="7">
    <source>
        <dbReference type="SAM" id="Phobius"/>
    </source>
</evidence>
<dbReference type="SUPFAM" id="SSF55073">
    <property type="entry name" value="Nucleotide cyclase"/>
    <property type="match status" value="1"/>
</dbReference>
<keyword evidence="4 7" id="KW-1133">Transmembrane helix</keyword>
<dbReference type="PANTHER" id="PTHR45138:SF9">
    <property type="entry name" value="DIGUANYLATE CYCLASE DGCM-RELATED"/>
    <property type="match status" value="1"/>
</dbReference>
<protein>
    <submittedName>
        <fullName evidence="9">Diguanylate cyclase/phosphodiesterase (GGDEF &amp; EAL domains) with PAS/PAC sensor(S)</fullName>
    </submittedName>
</protein>
<dbReference type="Gene3D" id="3.30.70.270">
    <property type="match status" value="1"/>
</dbReference>
<dbReference type="GO" id="GO:1902201">
    <property type="term" value="P:negative regulation of bacterial-type flagellum-dependent cell motility"/>
    <property type="evidence" value="ECO:0007669"/>
    <property type="project" value="TreeGrafter"/>
</dbReference>
<dbReference type="GO" id="GO:0005886">
    <property type="term" value="C:plasma membrane"/>
    <property type="evidence" value="ECO:0007669"/>
    <property type="project" value="UniProtKB-SubCell"/>
</dbReference>
<feature type="transmembrane region" description="Helical" evidence="7">
    <location>
        <begin position="38"/>
        <end position="61"/>
    </location>
</feature>
<dbReference type="CDD" id="cd18774">
    <property type="entry name" value="PDC2_HK_sensor"/>
    <property type="match status" value="1"/>
</dbReference>
<dbReference type="CDD" id="cd18773">
    <property type="entry name" value="PDC1_HK_sensor"/>
    <property type="match status" value="1"/>
</dbReference>
<dbReference type="InterPro" id="IPR029151">
    <property type="entry name" value="Sensor-like_sf"/>
</dbReference>
<sequence>MVLSPGASFFIAAVPPRPANPPAQPMLSRLFQIDLQRLILWLCLLSVVVALGNALYASYLVQREVLLRNTLEANRMYASKLAQVTNNLLQDAQHLLSYSTESLDGQLVAGPRLEAEADRLQQQSQHFDSVVFMRFDGMVLATSPSSIGLAGKLLESDVSRYIRKLQLPYISEPFKGSTGRWLISLSYPIFDDDDLYLGAVIGSIYLHERNVLSRLLGQHYYRDGSHLFVVDGKGIVLYHPDRRRIGLPAGNDTIIRSAMSGQEGDGQLRDADGVDMLAGYAWVNTANWGVVAQRPTATTLARLDELLWVTVRNALPLLLLLLPGIWWMSKLIAQPLRRLASIARRMDDGASADEIKQVPSWYFEAQQLKRALQAGLDSVHRIMQGLRRENATDPLTGLTNRRGLTTVLREYLHNDSRYAVLALDIDHFKQVNDTYGHDVGDTLLVHLASILQQNSREADLACRSGGEEFMMVLLHATLAEAQVAAQRLHDQLRLQPNPIGQPITISIGIAHYPETTSRPEDLLKQADQALYAAKRGGRNRTCLAEPDNKDLPADRPEA</sequence>
<evidence type="ECO:0000256" key="5">
    <source>
        <dbReference type="ARBA" id="ARBA00023136"/>
    </source>
</evidence>
<name>A0A484QPD7_9ZZZZ</name>
<dbReference type="InterPro" id="IPR000160">
    <property type="entry name" value="GGDEF_dom"/>
</dbReference>
<dbReference type="NCBIfam" id="TIGR00254">
    <property type="entry name" value="GGDEF"/>
    <property type="match status" value="1"/>
</dbReference>
<dbReference type="FunFam" id="3.30.70.270:FF:000001">
    <property type="entry name" value="Diguanylate cyclase domain protein"/>
    <property type="match status" value="1"/>
</dbReference>
<keyword evidence="3 7" id="KW-0812">Transmembrane</keyword>
<dbReference type="SMART" id="SM00267">
    <property type="entry name" value="GGDEF"/>
    <property type="match status" value="1"/>
</dbReference>
<dbReference type="InterPro" id="IPR050469">
    <property type="entry name" value="Diguanylate_Cyclase"/>
</dbReference>
<comment type="subcellular location">
    <subcellularLocation>
        <location evidence="1">Cell membrane</location>
        <topology evidence="1">Multi-pass membrane protein</topology>
    </subcellularLocation>
</comment>
<reference evidence="9" key="1">
    <citation type="submission" date="2019-03" db="EMBL/GenBank/DDBJ databases">
        <authorList>
            <person name="Danneels B."/>
        </authorList>
    </citation>
    <scope>NUCLEOTIDE SEQUENCE</scope>
</reference>
<feature type="domain" description="GGDEF" evidence="8">
    <location>
        <begin position="416"/>
        <end position="546"/>
    </location>
</feature>
<keyword evidence="2" id="KW-1003">Cell membrane</keyword>
<evidence type="ECO:0000256" key="2">
    <source>
        <dbReference type="ARBA" id="ARBA00022475"/>
    </source>
</evidence>
<feature type="region of interest" description="Disordered" evidence="6">
    <location>
        <begin position="536"/>
        <end position="558"/>
    </location>
</feature>
<evidence type="ECO:0000256" key="3">
    <source>
        <dbReference type="ARBA" id="ARBA00022692"/>
    </source>
</evidence>
<dbReference type="AlphaFoldDB" id="A0A484QPD7"/>
<dbReference type="GO" id="GO:0052621">
    <property type="term" value="F:diguanylate cyclase activity"/>
    <property type="evidence" value="ECO:0007669"/>
    <property type="project" value="TreeGrafter"/>
</dbReference>
<gene>
    <name evidence="10" type="ORF">BER1_1036</name>
    <name evidence="9" type="ORF">BER2_1035</name>
</gene>
<dbReference type="CDD" id="cd01949">
    <property type="entry name" value="GGDEF"/>
    <property type="match status" value="1"/>
</dbReference>
<evidence type="ECO:0000313" key="10">
    <source>
        <dbReference type="EMBL" id="VFR44249.1"/>
    </source>
</evidence>
<evidence type="ECO:0000313" key="9">
    <source>
        <dbReference type="EMBL" id="VFR40002.1"/>
    </source>
</evidence>
<dbReference type="Pfam" id="PF00990">
    <property type="entry name" value="GGDEF"/>
    <property type="match status" value="1"/>
</dbReference>
<accession>A0A484QPD7</accession>
<evidence type="ECO:0000259" key="8">
    <source>
        <dbReference type="PROSITE" id="PS50887"/>
    </source>
</evidence>
<proteinExistence type="predicted"/>
<organism evidence="9">
    <name type="scientific">plant metagenome</name>
    <dbReference type="NCBI Taxonomy" id="1297885"/>
    <lineage>
        <taxon>unclassified sequences</taxon>
        <taxon>metagenomes</taxon>
        <taxon>organismal metagenomes</taxon>
    </lineage>
</organism>
<dbReference type="EMBL" id="CAADIH010000013">
    <property type="protein sequence ID" value="VFR40002.1"/>
    <property type="molecule type" value="Genomic_DNA"/>
</dbReference>
<feature type="transmembrane region" description="Helical" evidence="7">
    <location>
        <begin position="306"/>
        <end position="328"/>
    </location>
</feature>
<keyword evidence="5 7" id="KW-0472">Membrane</keyword>
<evidence type="ECO:0000256" key="1">
    <source>
        <dbReference type="ARBA" id="ARBA00004651"/>
    </source>
</evidence>
<dbReference type="PROSITE" id="PS50887">
    <property type="entry name" value="GGDEF"/>
    <property type="match status" value="1"/>
</dbReference>
<evidence type="ECO:0000256" key="4">
    <source>
        <dbReference type="ARBA" id="ARBA00022989"/>
    </source>
</evidence>
<feature type="compositionally biased region" description="Basic and acidic residues" evidence="6">
    <location>
        <begin position="546"/>
        <end position="558"/>
    </location>
</feature>
<evidence type="ECO:0000256" key="6">
    <source>
        <dbReference type="SAM" id="MobiDB-lite"/>
    </source>
</evidence>